<evidence type="ECO:0000256" key="1">
    <source>
        <dbReference type="SAM" id="Coils"/>
    </source>
</evidence>
<feature type="region of interest" description="Disordered" evidence="2">
    <location>
        <begin position="204"/>
        <end position="223"/>
    </location>
</feature>
<accession>A0A812S6Q6</accession>
<feature type="region of interest" description="Disordered" evidence="2">
    <location>
        <begin position="152"/>
        <end position="177"/>
    </location>
</feature>
<reference evidence="3" key="1">
    <citation type="submission" date="2021-02" db="EMBL/GenBank/DDBJ databases">
        <authorList>
            <person name="Dougan E. K."/>
            <person name="Rhodes N."/>
            <person name="Thang M."/>
            <person name="Chan C."/>
        </authorList>
    </citation>
    <scope>NUCLEOTIDE SEQUENCE</scope>
</reference>
<dbReference type="OrthoDB" id="443134at2759"/>
<comment type="caution">
    <text evidence="3">The sequence shown here is derived from an EMBL/GenBank/DDBJ whole genome shotgun (WGS) entry which is preliminary data.</text>
</comment>
<evidence type="ECO:0000313" key="4">
    <source>
        <dbReference type="Proteomes" id="UP000601435"/>
    </source>
</evidence>
<feature type="coiled-coil region" evidence="1">
    <location>
        <begin position="309"/>
        <end position="346"/>
    </location>
</feature>
<proteinExistence type="predicted"/>
<gene>
    <name evidence="3" type="ORF">SNEC2469_LOCUS13199</name>
</gene>
<feature type="region of interest" description="Disordered" evidence="2">
    <location>
        <begin position="228"/>
        <end position="247"/>
    </location>
</feature>
<dbReference type="AlphaFoldDB" id="A0A812S6Q6"/>
<keyword evidence="1" id="KW-0175">Coiled coil</keyword>
<protein>
    <submittedName>
        <fullName evidence="3">Uncharacterized protein</fullName>
    </submittedName>
</protein>
<organism evidence="3 4">
    <name type="scientific">Symbiodinium necroappetens</name>
    <dbReference type="NCBI Taxonomy" id="1628268"/>
    <lineage>
        <taxon>Eukaryota</taxon>
        <taxon>Sar</taxon>
        <taxon>Alveolata</taxon>
        <taxon>Dinophyceae</taxon>
        <taxon>Suessiales</taxon>
        <taxon>Symbiodiniaceae</taxon>
        <taxon>Symbiodinium</taxon>
    </lineage>
</organism>
<evidence type="ECO:0000256" key="2">
    <source>
        <dbReference type="SAM" id="MobiDB-lite"/>
    </source>
</evidence>
<evidence type="ECO:0000313" key="3">
    <source>
        <dbReference type="EMBL" id="CAE7469285.1"/>
    </source>
</evidence>
<dbReference type="Proteomes" id="UP000601435">
    <property type="component" value="Unassembled WGS sequence"/>
</dbReference>
<feature type="coiled-coil region" evidence="1">
    <location>
        <begin position="35"/>
        <end position="109"/>
    </location>
</feature>
<sequence length="409" mass="46473">MPSGTRHHEVTLFLGPCRRSNAISLIDSFACRLLQVDARQELEKERHVVKQLQAELEEKERTVAELLFDLRRARNASGEGDWAQREEEYMRLDLQLRKLEGELASSRRAERDMADRLLQAEHVAMELRFDREQVHLRSSRLESRILELELLNGGDSPRQRQSPLKTGAGAAAANLQSRKERNLENVIEGLERVVNQQKAENQRLKVALDRRPDDRRGRGRAEVERLRKRIEELESAPPRTQDSGNMSAEGPVLEAYRREVAAKEEVIQKLQEKLREASEGPGTESPETQRLLQELAELRRARGEDGQALDEAQRALQEAEMTEKRYLEVVRENRKLRQDLSALEDDGFWKEIESLQTRNQEAVGLAKESQEAGETLSDKERIAALAQALLRCGTAAGVDVASLMALGTV</sequence>
<keyword evidence="4" id="KW-1185">Reference proteome</keyword>
<name>A0A812S6Q6_9DINO</name>
<dbReference type="EMBL" id="CAJNJA010021057">
    <property type="protein sequence ID" value="CAE7469285.1"/>
    <property type="molecule type" value="Genomic_DNA"/>
</dbReference>